<comment type="similarity">
    <text evidence="11">Belongs to the class I-like SAM-binding methyltransferase superfamily. DOT1 family.</text>
</comment>
<evidence type="ECO:0000313" key="15">
    <source>
        <dbReference type="Proteomes" id="UP000320333"/>
    </source>
</evidence>
<evidence type="ECO:0000313" key="14">
    <source>
        <dbReference type="EMBL" id="TPX74742.1"/>
    </source>
</evidence>
<dbReference type="EMBL" id="QEAP01000110">
    <property type="protein sequence ID" value="TPX74742.1"/>
    <property type="molecule type" value="Genomic_DNA"/>
</dbReference>
<name>A0A507FF30_9FUNG</name>
<evidence type="ECO:0000256" key="12">
    <source>
        <dbReference type="SAM" id="MobiDB-lite"/>
    </source>
</evidence>
<evidence type="ECO:0000256" key="11">
    <source>
        <dbReference type="RuleBase" id="RU271113"/>
    </source>
</evidence>
<feature type="region of interest" description="Disordered" evidence="12">
    <location>
        <begin position="1"/>
        <end position="69"/>
    </location>
</feature>
<evidence type="ECO:0000256" key="3">
    <source>
        <dbReference type="ARBA" id="ARBA00020987"/>
    </source>
</evidence>
<keyword evidence="4 11" id="KW-0489">Methyltransferase</keyword>
<dbReference type="Proteomes" id="UP000320333">
    <property type="component" value="Unassembled WGS sequence"/>
</dbReference>
<evidence type="ECO:0000256" key="6">
    <source>
        <dbReference type="ARBA" id="ARBA00022691"/>
    </source>
</evidence>
<feature type="compositionally biased region" description="Low complexity" evidence="12">
    <location>
        <begin position="28"/>
        <end position="41"/>
    </location>
</feature>
<evidence type="ECO:0000256" key="5">
    <source>
        <dbReference type="ARBA" id="ARBA00022679"/>
    </source>
</evidence>
<feature type="compositionally biased region" description="Low complexity" evidence="12">
    <location>
        <begin position="49"/>
        <end position="59"/>
    </location>
</feature>
<feature type="domain" description="DOT1" evidence="13">
    <location>
        <begin position="161"/>
        <end position="466"/>
    </location>
</feature>
<dbReference type="SUPFAM" id="SSF53335">
    <property type="entry name" value="S-adenosyl-L-methionine-dependent methyltransferases"/>
    <property type="match status" value="1"/>
</dbReference>
<protein>
    <recommendedName>
        <fullName evidence="3 11">Histone-lysine N-methyltransferase, H3 lysine-79 specific</fullName>
        <ecNumber evidence="2 11">2.1.1.360</ecNumber>
    </recommendedName>
    <alternativeName>
        <fullName evidence="9 11">Histone H3-K79 methyltransferase</fullName>
    </alternativeName>
</protein>
<dbReference type="PANTHER" id="PTHR21451">
    <property type="entry name" value="HISTONE H3 METHYLTRANSFERASE"/>
    <property type="match status" value="1"/>
</dbReference>
<accession>A0A507FF30</accession>
<reference evidence="14 15" key="1">
    <citation type="journal article" date="2019" name="Sci. Rep.">
        <title>Comparative genomics of chytrid fungi reveal insights into the obligate biotrophic and pathogenic lifestyle of Synchytrium endobioticum.</title>
        <authorList>
            <person name="van de Vossenberg B.T.L.H."/>
            <person name="Warris S."/>
            <person name="Nguyen H.D.T."/>
            <person name="van Gent-Pelzer M.P.E."/>
            <person name="Joly D.L."/>
            <person name="van de Geest H.C."/>
            <person name="Bonants P.J.M."/>
            <person name="Smith D.S."/>
            <person name="Levesque C.A."/>
            <person name="van der Lee T.A.J."/>
        </authorList>
    </citation>
    <scope>NUCLEOTIDE SEQUENCE [LARGE SCALE GENOMIC DNA]</scope>
    <source>
        <strain evidence="14 15">CBS 675.73</strain>
    </source>
</reference>
<evidence type="ECO:0000256" key="1">
    <source>
        <dbReference type="ARBA" id="ARBA00004123"/>
    </source>
</evidence>
<dbReference type="AlphaFoldDB" id="A0A507FF30"/>
<dbReference type="InterPro" id="IPR029063">
    <property type="entry name" value="SAM-dependent_MTases_sf"/>
</dbReference>
<dbReference type="STRING" id="246404.A0A507FF30"/>
<organism evidence="14 15">
    <name type="scientific">Chytriomyces confervae</name>
    <dbReference type="NCBI Taxonomy" id="246404"/>
    <lineage>
        <taxon>Eukaryota</taxon>
        <taxon>Fungi</taxon>
        <taxon>Fungi incertae sedis</taxon>
        <taxon>Chytridiomycota</taxon>
        <taxon>Chytridiomycota incertae sedis</taxon>
        <taxon>Chytridiomycetes</taxon>
        <taxon>Chytridiales</taxon>
        <taxon>Chytriomycetaceae</taxon>
        <taxon>Chytriomyces</taxon>
    </lineage>
</organism>
<keyword evidence="8 11" id="KW-0539">Nucleus</keyword>
<comment type="miscellaneous">
    <text evidence="11">In contrast to other lysine histone methyltransferases, it does not contain a SET domain, suggesting the existence of another mechanism for methylation of lysine residues of histones.</text>
</comment>
<dbReference type="GO" id="GO:0032259">
    <property type="term" value="P:methylation"/>
    <property type="evidence" value="ECO:0007669"/>
    <property type="project" value="UniProtKB-KW"/>
</dbReference>
<dbReference type="GO" id="GO:0006281">
    <property type="term" value="P:DNA repair"/>
    <property type="evidence" value="ECO:0007669"/>
    <property type="project" value="TreeGrafter"/>
</dbReference>
<dbReference type="PROSITE" id="PS51569">
    <property type="entry name" value="DOT1"/>
    <property type="match status" value="1"/>
</dbReference>
<dbReference type="InterPro" id="IPR025789">
    <property type="entry name" value="DOT1_dom"/>
</dbReference>
<dbReference type="EC" id="2.1.1.360" evidence="2 11"/>
<evidence type="ECO:0000256" key="2">
    <source>
        <dbReference type="ARBA" id="ARBA00012190"/>
    </source>
</evidence>
<dbReference type="Gene3D" id="1.10.260.170">
    <property type="match status" value="1"/>
</dbReference>
<sequence>MVEHIRRKRSGGPGQARVPSRCVYLRTSGSPSSSSRGSKASVHAEHQQPQHPQPASAAPPSAPREAPPTTISSFIMRNAVDTVLADAKIYRHLSSVSPSSDNDHHANKDISRINSQSNLFLDSPVSIASPAPSDSAAAAVSSQSDTFETVFLAYPNSDRMETFPLCVPCKKDEYNPIQDIKSSVLVMVKLCLSNEEAGQFGDEVSGPLRAVLRSCNRKDAPGLKDALLHFNTLMQKVRQERVKTGFALLKPPTPVDVIYHILDQAYAHTVSPHVDLLKSYKTFSNNVYGEVKHSLVSELLQRVQLGANDTFLDMGSGTGNVALQVAAQTQCTSYGIEVMPNPSRLARDQANEFQARCAAYGVPCGPIHVWQGDFTEDEMCHGVLQRADVVFVNNYAFDAKLNLRILERFLDLKDGCVVISLKLFGSGLGNENALENMFRVKEYYFGENRVSWMAEGGKYYVHTLKR</sequence>
<dbReference type="OrthoDB" id="443402at2759"/>
<evidence type="ECO:0000256" key="9">
    <source>
        <dbReference type="ARBA" id="ARBA00029821"/>
    </source>
</evidence>
<dbReference type="GO" id="GO:0005634">
    <property type="term" value="C:nucleus"/>
    <property type="evidence" value="ECO:0007669"/>
    <property type="project" value="UniProtKB-SubCell"/>
</dbReference>
<evidence type="ECO:0000259" key="13">
    <source>
        <dbReference type="PROSITE" id="PS51569"/>
    </source>
</evidence>
<evidence type="ECO:0000256" key="8">
    <source>
        <dbReference type="ARBA" id="ARBA00023242"/>
    </source>
</evidence>
<comment type="subcellular location">
    <subcellularLocation>
        <location evidence="1 11">Nucleus</location>
    </subcellularLocation>
</comment>
<evidence type="ECO:0000256" key="10">
    <source>
        <dbReference type="ARBA" id="ARBA00047770"/>
    </source>
</evidence>
<dbReference type="PANTHER" id="PTHR21451:SF0">
    <property type="entry name" value="HISTONE-LYSINE N-METHYLTRANSFERASE, H3 LYSINE-79 SPECIFIC"/>
    <property type="match status" value="1"/>
</dbReference>
<dbReference type="GO" id="GO:0140956">
    <property type="term" value="F:histone H3K79 trimethyltransferase activity"/>
    <property type="evidence" value="ECO:0007669"/>
    <property type="project" value="UniProtKB-EC"/>
</dbReference>
<keyword evidence="6 11" id="KW-0949">S-adenosyl-L-methionine</keyword>
<dbReference type="CDD" id="cd02440">
    <property type="entry name" value="AdoMet_MTases"/>
    <property type="match status" value="1"/>
</dbReference>
<dbReference type="GO" id="GO:0000077">
    <property type="term" value="P:DNA damage checkpoint signaling"/>
    <property type="evidence" value="ECO:0007669"/>
    <property type="project" value="TreeGrafter"/>
</dbReference>
<evidence type="ECO:0000256" key="4">
    <source>
        <dbReference type="ARBA" id="ARBA00022603"/>
    </source>
</evidence>
<keyword evidence="15" id="KW-1185">Reference proteome</keyword>
<comment type="function">
    <text evidence="11">Histone methyltransferase that specifically trimethylates histone H3 to form H3K79me3. This methylation is required for telomere silencing and for the pachytene checkpoint during the meiotic cell cycle by allowing the recruitment of RAD9 to double strand breaks. Nucleosomes are preferred as substrate compared to free histone.</text>
</comment>
<dbReference type="InterPro" id="IPR030445">
    <property type="entry name" value="H3-K79_meTrfase"/>
</dbReference>
<gene>
    <name evidence="14" type="ORF">CcCBS67573_g03988</name>
</gene>
<evidence type="ECO:0000256" key="7">
    <source>
        <dbReference type="ARBA" id="ARBA00022853"/>
    </source>
</evidence>
<comment type="caution">
    <text evidence="14">The sequence shown here is derived from an EMBL/GenBank/DDBJ whole genome shotgun (WGS) entry which is preliminary data.</text>
</comment>
<dbReference type="Pfam" id="PF08123">
    <property type="entry name" value="DOT1"/>
    <property type="match status" value="1"/>
</dbReference>
<keyword evidence="7 11" id="KW-0156">Chromatin regulator</keyword>
<keyword evidence="5 11" id="KW-0808">Transferase</keyword>
<dbReference type="Gene3D" id="3.40.50.150">
    <property type="entry name" value="Vaccinia Virus protein VP39"/>
    <property type="match status" value="1"/>
</dbReference>
<proteinExistence type="inferred from homology"/>
<feature type="compositionally biased region" description="Basic residues" evidence="12">
    <location>
        <begin position="1"/>
        <end position="10"/>
    </location>
</feature>
<comment type="catalytic activity">
    <reaction evidence="10 11">
        <text>L-lysyl(79)-[histone H3] + 3 S-adenosyl-L-methionine = N(6),N(6),N(6)-trimethyl-L-lysyl(79)-[histone H3] + 3 S-adenosyl-L-homocysteine + 3 H(+)</text>
        <dbReference type="Rhea" id="RHEA:60328"/>
        <dbReference type="Rhea" id="RHEA-COMP:15549"/>
        <dbReference type="Rhea" id="RHEA-COMP:15552"/>
        <dbReference type="ChEBI" id="CHEBI:15378"/>
        <dbReference type="ChEBI" id="CHEBI:29969"/>
        <dbReference type="ChEBI" id="CHEBI:57856"/>
        <dbReference type="ChEBI" id="CHEBI:59789"/>
        <dbReference type="ChEBI" id="CHEBI:61961"/>
        <dbReference type="EC" id="2.1.1.360"/>
    </reaction>
</comment>
<dbReference type="FunFam" id="3.40.50.150:FF:000033">
    <property type="entry name" value="Histone-lysine N-methyltransferase, H3 lysine-79 specific"/>
    <property type="match status" value="1"/>
</dbReference>